<keyword evidence="4" id="KW-1185">Reference proteome</keyword>
<organism evidence="3 4">
    <name type="scientific">Synergistes jonesii</name>
    <dbReference type="NCBI Taxonomy" id="2754"/>
    <lineage>
        <taxon>Bacteria</taxon>
        <taxon>Thermotogati</taxon>
        <taxon>Synergistota</taxon>
        <taxon>Synergistia</taxon>
        <taxon>Synergistales</taxon>
        <taxon>Synergistaceae</taxon>
        <taxon>Synergistes</taxon>
    </lineage>
</organism>
<dbReference type="GO" id="GO:0006351">
    <property type="term" value="P:DNA-templated transcription"/>
    <property type="evidence" value="ECO:0007669"/>
    <property type="project" value="TreeGrafter"/>
</dbReference>
<dbReference type="EMBL" id="JMKI01000038">
    <property type="protein sequence ID" value="KEJ91676.1"/>
    <property type="molecule type" value="Genomic_DNA"/>
</dbReference>
<evidence type="ECO:0000313" key="4">
    <source>
        <dbReference type="Proteomes" id="UP000027665"/>
    </source>
</evidence>
<comment type="similarity">
    <text evidence="1">Belongs to the RelB/DinJ antitoxin family.</text>
</comment>
<dbReference type="InterPro" id="IPR007337">
    <property type="entry name" value="RelB/DinJ"/>
</dbReference>
<dbReference type="NCBIfam" id="TIGR02384">
    <property type="entry name" value="RelB_DinJ"/>
    <property type="match status" value="1"/>
</dbReference>
<name>A0A073IQB2_9BACT</name>
<protein>
    <submittedName>
        <fullName evidence="3">Translation repressor RelB</fullName>
    </submittedName>
</protein>
<evidence type="ECO:0000313" key="3">
    <source>
        <dbReference type="EMBL" id="KEJ91676.1"/>
    </source>
</evidence>
<dbReference type="PANTHER" id="PTHR38781:SF1">
    <property type="entry name" value="ANTITOXIN DINJ-RELATED"/>
    <property type="match status" value="1"/>
</dbReference>
<dbReference type="PIRSF" id="PIRSF003108">
    <property type="entry name" value="DinJ"/>
    <property type="match status" value="1"/>
</dbReference>
<keyword evidence="2" id="KW-1277">Toxin-antitoxin system</keyword>
<dbReference type="PANTHER" id="PTHR38781">
    <property type="entry name" value="ANTITOXIN DINJ-RELATED"/>
    <property type="match status" value="1"/>
</dbReference>
<evidence type="ECO:0000256" key="2">
    <source>
        <dbReference type="ARBA" id="ARBA00022649"/>
    </source>
</evidence>
<dbReference type="InterPro" id="IPR013321">
    <property type="entry name" value="Arc_rbn_hlx_hlx"/>
</dbReference>
<accession>A0A073IQB2</accession>
<comment type="caution">
    <text evidence="3">The sequence shown here is derived from an EMBL/GenBank/DDBJ whole genome shotgun (WGS) entry which is preliminary data.</text>
</comment>
<gene>
    <name evidence="3" type="ORF">EH55_08365</name>
</gene>
<dbReference type="Pfam" id="PF04221">
    <property type="entry name" value="RelB"/>
    <property type="match status" value="1"/>
</dbReference>
<dbReference type="GO" id="GO:0015643">
    <property type="term" value="F:toxic substance binding"/>
    <property type="evidence" value="ECO:0007669"/>
    <property type="project" value="InterPro"/>
</dbReference>
<dbReference type="Gene3D" id="1.10.1220.10">
    <property type="entry name" value="Met repressor-like"/>
    <property type="match status" value="1"/>
</dbReference>
<proteinExistence type="inferred from homology"/>
<dbReference type="Proteomes" id="UP000027665">
    <property type="component" value="Unassembled WGS sequence"/>
</dbReference>
<dbReference type="GO" id="GO:0006355">
    <property type="term" value="P:regulation of DNA-templated transcription"/>
    <property type="evidence" value="ECO:0007669"/>
    <property type="project" value="InterPro"/>
</dbReference>
<reference evidence="3 4" key="1">
    <citation type="submission" date="2014-04" db="EMBL/GenBank/DDBJ databases">
        <title>Draft Genome Sequence of Synergistes jonesii.</title>
        <authorList>
            <person name="Coil D.A."/>
            <person name="Eisen J.A."/>
            <person name="Holland-Moritz H.E."/>
        </authorList>
    </citation>
    <scope>NUCLEOTIDE SEQUENCE [LARGE SCALE GENOMIC DNA]</scope>
    <source>
        <strain evidence="3 4">78-1</strain>
    </source>
</reference>
<evidence type="ECO:0000256" key="1">
    <source>
        <dbReference type="ARBA" id="ARBA00010562"/>
    </source>
</evidence>
<dbReference type="AlphaFoldDB" id="A0A073IQB2"/>
<dbReference type="GeneID" id="90984235"/>
<dbReference type="InterPro" id="IPR026262">
    <property type="entry name" value="DinJ"/>
</dbReference>
<dbReference type="RefSeq" id="WP_037977562.1">
    <property type="nucleotide sequence ID" value="NZ_JMKI01000038.1"/>
</dbReference>
<dbReference type="OrthoDB" id="3174560at2"/>
<dbReference type="GO" id="GO:0000987">
    <property type="term" value="F:cis-regulatory region sequence-specific DNA binding"/>
    <property type="evidence" value="ECO:0007669"/>
    <property type="project" value="InterPro"/>
</dbReference>
<dbReference type="STRING" id="2754.EH55_08365"/>
<dbReference type="eggNOG" id="COG3077">
    <property type="taxonomic scope" value="Bacteria"/>
</dbReference>
<dbReference type="GO" id="GO:0044010">
    <property type="term" value="P:single-species biofilm formation"/>
    <property type="evidence" value="ECO:0007669"/>
    <property type="project" value="InterPro"/>
</dbReference>
<sequence>MGTVCDNVVRFRIDSETKAKAAEALDCMGLTISDAMRITLRRIGEEGRLPFDVEIPNARTSRAIHDMREGRTTRFETVEDALKDLNL</sequence>